<feature type="chain" id="PRO_5014759899" evidence="1">
    <location>
        <begin position="19"/>
        <end position="73"/>
    </location>
</feature>
<protein>
    <submittedName>
        <fullName evidence="2">Putative secreted protein</fullName>
    </submittedName>
</protein>
<evidence type="ECO:0000313" key="2">
    <source>
        <dbReference type="EMBL" id="MBW73085.1"/>
    </source>
</evidence>
<reference evidence="2" key="1">
    <citation type="submission" date="2018-01" db="EMBL/GenBank/DDBJ databases">
        <title>An insight into the sialome of Amazonian anophelines.</title>
        <authorList>
            <person name="Ribeiro J.M."/>
            <person name="Scarpassa V."/>
            <person name="Calvo E."/>
        </authorList>
    </citation>
    <scope>NUCLEOTIDE SEQUENCE</scope>
</reference>
<name>A0A2M4D6A5_ANODA</name>
<accession>A0A2M4D6A5</accession>
<evidence type="ECO:0000256" key="1">
    <source>
        <dbReference type="SAM" id="SignalP"/>
    </source>
</evidence>
<organism evidence="2">
    <name type="scientific">Anopheles darlingi</name>
    <name type="common">Mosquito</name>
    <dbReference type="NCBI Taxonomy" id="43151"/>
    <lineage>
        <taxon>Eukaryota</taxon>
        <taxon>Metazoa</taxon>
        <taxon>Ecdysozoa</taxon>
        <taxon>Arthropoda</taxon>
        <taxon>Hexapoda</taxon>
        <taxon>Insecta</taxon>
        <taxon>Pterygota</taxon>
        <taxon>Neoptera</taxon>
        <taxon>Endopterygota</taxon>
        <taxon>Diptera</taxon>
        <taxon>Nematocera</taxon>
        <taxon>Culicoidea</taxon>
        <taxon>Culicidae</taxon>
        <taxon>Anophelinae</taxon>
        <taxon>Anopheles</taxon>
    </lineage>
</organism>
<feature type="signal peptide" evidence="1">
    <location>
        <begin position="1"/>
        <end position="18"/>
    </location>
</feature>
<keyword evidence="1" id="KW-0732">Signal</keyword>
<dbReference type="EMBL" id="GGFL01008907">
    <property type="protein sequence ID" value="MBW73085.1"/>
    <property type="molecule type" value="Transcribed_RNA"/>
</dbReference>
<dbReference type="AlphaFoldDB" id="A0A2M4D6A5"/>
<proteinExistence type="predicted"/>
<sequence length="73" mass="7752">MLPSLYLFILINSPLVLGDVLCVPAAGPAHVDIGLREVGKGAPFFRSETLAGWLSIQGSEKGASVAYFNKYAN</sequence>